<dbReference type="Gene3D" id="1.10.630.10">
    <property type="entry name" value="Cytochrome P450"/>
    <property type="match status" value="2"/>
</dbReference>
<dbReference type="InParanoid" id="F2UPY6"/>
<dbReference type="AlphaFoldDB" id="F2UPY6"/>
<protein>
    <recommendedName>
        <fullName evidence="6">Cytochrome P450</fullName>
    </recommendedName>
</protein>
<dbReference type="Proteomes" id="UP000007799">
    <property type="component" value="Unassembled WGS sequence"/>
</dbReference>
<gene>
    <name evidence="4" type="ORF">PTSG_10799</name>
</gene>
<dbReference type="GO" id="GO:0020037">
    <property type="term" value="F:heme binding"/>
    <property type="evidence" value="ECO:0007669"/>
    <property type="project" value="InterPro"/>
</dbReference>
<keyword evidence="2" id="KW-0408">Iron</keyword>
<dbReference type="PRINTS" id="PR00385">
    <property type="entry name" value="P450"/>
</dbReference>
<feature type="binding site" description="axial binding residue" evidence="2">
    <location>
        <position position="921"/>
    </location>
    <ligand>
        <name>heme</name>
        <dbReference type="ChEBI" id="CHEBI:30413"/>
    </ligand>
    <ligandPart>
        <name>Fe</name>
        <dbReference type="ChEBI" id="CHEBI:18248"/>
    </ligandPart>
</feature>
<dbReference type="EMBL" id="GL832988">
    <property type="protein sequence ID" value="EGD79816.1"/>
    <property type="molecule type" value="Genomic_DNA"/>
</dbReference>
<dbReference type="GO" id="GO:0016705">
    <property type="term" value="F:oxidoreductase activity, acting on paired donors, with incorporation or reduction of molecular oxygen"/>
    <property type="evidence" value="ECO:0007669"/>
    <property type="project" value="InterPro"/>
</dbReference>
<dbReference type="InterPro" id="IPR036396">
    <property type="entry name" value="Cyt_P450_sf"/>
</dbReference>
<dbReference type="GeneID" id="16069303"/>
<comment type="cofactor">
    <cofactor evidence="2">
        <name>heme</name>
        <dbReference type="ChEBI" id="CHEBI:30413"/>
    </cofactor>
</comment>
<feature type="transmembrane region" description="Helical" evidence="3">
    <location>
        <begin position="33"/>
        <end position="54"/>
    </location>
</feature>
<dbReference type="InterPro" id="IPR017972">
    <property type="entry name" value="Cyt_P450_CS"/>
</dbReference>
<evidence type="ECO:0000256" key="3">
    <source>
        <dbReference type="SAM" id="Phobius"/>
    </source>
</evidence>
<dbReference type="SUPFAM" id="SSF48264">
    <property type="entry name" value="Cytochrome P450"/>
    <property type="match status" value="2"/>
</dbReference>
<dbReference type="GO" id="GO:0005506">
    <property type="term" value="F:iron ion binding"/>
    <property type="evidence" value="ECO:0007669"/>
    <property type="project" value="InterPro"/>
</dbReference>
<dbReference type="PANTHER" id="PTHR24291">
    <property type="entry name" value="CYTOCHROME P450 FAMILY 4"/>
    <property type="match status" value="1"/>
</dbReference>
<dbReference type="InterPro" id="IPR050196">
    <property type="entry name" value="Cytochrome_P450_Monoox"/>
</dbReference>
<dbReference type="OrthoDB" id="1470350at2759"/>
<keyword evidence="3" id="KW-0812">Transmembrane</keyword>
<dbReference type="PROSITE" id="PS00086">
    <property type="entry name" value="CYTOCHROME_P450"/>
    <property type="match status" value="2"/>
</dbReference>
<dbReference type="PRINTS" id="PR00463">
    <property type="entry name" value="EP450I"/>
</dbReference>
<dbReference type="OMA" id="NEEWRTI"/>
<dbReference type="InterPro" id="IPR002401">
    <property type="entry name" value="Cyt_P450_E_grp-I"/>
</dbReference>
<sequence>MITGGVVGEQLWQRVVGSGAGGDDGGDYGKVKLVLLTVVAVLVVRFLAAFWSWWKFRSVLKRFTGAELLFPSGTAREHSDYESWFAYTDKYAKIEPLKPVRYCFGIFVNTVAVRRPADIKAIITSNPPKGAMIRKLLGWLGRTSVLLTEGEEWRSMRTLLNPAFHRTLLKDYTQTMLMTTDELVHKFETFAERPEEPVEISSHFVLLALDTVCRCAFSYESGCQNTADEPFTKTISSLAEEVLRRLGNPVYMIDWVYALTSHGRELNRKTAFINDHARKIIEKRRDELQGMSLEDIARGKRPSGRALFDFLDICLLSRDKDGNPALTTEELEAQCTTFLGAGFDTTATALTFITYLFAKHPQEQQKCREEIFEALGASDAPSFDDFAKLPYTMACIKEAMRLIPPVPVVSRVLEKPLTLECGETLPKGTFVDMNIYMLHHNPTVWNDPETFRPERFLNKRVDQYSYMPFSLGPRNCIGSNFAMNEIKHEPRMGSAITLRSMNGVKVKIQVGPCTSCVLTMKEHPNNAASLKYILKYSRENRGGAIRFWHTVLMPHVVVYQPADVKKVITRNSPKTQMLYRFVRPWLGQKSLLLLEGEEWRTMRHLLNPAFHRVLLKNYSTVIVEATEELVTKFNRYAATPDKEVDVFPDFCLLTLDAICRCAFGYESGCQTNPKEKYATAIGEIANFITKRVRTPKYLFDTIYERSDEGREFQAVLDYVHGKANEIIARRKEELKGVSIEDVARDKRPSGRALFDFLDICLLSRDKDGNPALTDEEIRSQCDTFLFAGHDTTSTALSWLTYNLSKHPEYQERCRQEIIEAFGDEHPDFDRINELKFTTACIKESMRLYPPVLGTGRVLDQPLELQCGVVLQPGTSVGCSSFASHRNPDTWEDPDTYNPERFLETRPDIYAYFPFSVGSRNCIGNNFAMNEIRVVMCQLLRKFKFLPVDYEPLLESVLVLRSQNGVKVRIQKLHEDN</sequence>
<keyword evidence="2" id="KW-0479">Metal-binding</keyword>
<evidence type="ECO:0000256" key="1">
    <source>
        <dbReference type="ARBA" id="ARBA00010617"/>
    </source>
</evidence>
<name>F2UPY6_SALR5</name>
<dbReference type="InterPro" id="IPR001128">
    <property type="entry name" value="Cyt_P450"/>
</dbReference>
<keyword evidence="3" id="KW-0472">Membrane</keyword>
<evidence type="ECO:0000256" key="2">
    <source>
        <dbReference type="PIRSR" id="PIRSR602401-1"/>
    </source>
</evidence>
<reference evidence="4" key="1">
    <citation type="submission" date="2009-08" db="EMBL/GenBank/DDBJ databases">
        <title>Annotation of Salpingoeca rosetta.</title>
        <authorList>
            <consortium name="The Broad Institute Genome Sequencing Platform"/>
            <person name="Russ C."/>
            <person name="Cuomo C."/>
            <person name="Burger G."/>
            <person name="Gray M.W."/>
            <person name="Holland P.W.H."/>
            <person name="King N."/>
            <person name="Lang F.B.F."/>
            <person name="Roger A.J."/>
            <person name="Ruiz-Trillo I."/>
            <person name="Young S.K."/>
            <person name="Zeng Q."/>
            <person name="Gargeya S."/>
            <person name="Alvarado L."/>
            <person name="Berlin A."/>
            <person name="Chapman S.B."/>
            <person name="Chen Z."/>
            <person name="Freedman E."/>
            <person name="Gellesch M."/>
            <person name="Goldberg J."/>
            <person name="Griggs A."/>
            <person name="Gujja S."/>
            <person name="Heilman E."/>
            <person name="Heiman D."/>
            <person name="Howarth C."/>
            <person name="Mehta T."/>
            <person name="Neiman D."/>
            <person name="Pearson M."/>
            <person name="Roberts A."/>
            <person name="Saif S."/>
            <person name="Shea T."/>
            <person name="Shenoy N."/>
            <person name="Sisk P."/>
            <person name="Stolte C."/>
            <person name="Sykes S."/>
            <person name="White J."/>
            <person name="Yandava C."/>
            <person name="Haas B."/>
            <person name="Nusbaum C."/>
            <person name="Birren B."/>
        </authorList>
    </citation>
    <scope>NUCLEOTIDE SEQUENCE [LARGE SCALE GENOMIC DNA]</scope>
    <source>
        <strain evidence="4">ATCC 50818</strain>
    </source>
</reference>
<dbReference type="eggNOG" id="KOG0157">
    <property type="taxonomic scope" value="Eukaryota"/>
</dbReference>
<accession>F2UPY6</accession>
<keyword evidence="3" id="KW-1133">Transmembrane helix</keyword>
<organism evidence="5">
    <name type="scientific">Salpingoeca rosetta (strain ATCC 50818 / BSB-021)</name>
    <dbReference type="NCBI Taxonomy" id="946362"/>
    <lineage>
        <taxon>Eukaryota</taxon>
        <taxon>Choanoflagellata</taxon>
        <taxon>Craspedida</taxon>
        <taxon>Salpingoecidae</taxon>
        <taxon>Salpingoeca</taxon>
    </lineage>
</organism>
<dbReference type="RefSeq" id="XP_004988764.1">
    <property type="nucleotide sequence ID" value="XM_004988707.1"/>
</dbReference>
<evidence type="ECO:0000313" key="5">
    <source>
        <dbReference type="Proteomes" id="UP000007799"/>
    </source>
</evidence>
<dbReference type="Pfam" id="PF00067">
    <property type="entry name" value="p450"/>
    <property type="match status" value="2"/>
</dbReference>
<evidence type="ECO:0000313" key="4">
    <source>
        <dbReference type="EMBL" id="EGD79816.1"/>
    </source>
</evidence>
<keyword evidence="2" id="KW-0349">Heme</keyword>
<dbReference type="KEGG" id="sre:PTSG_10799"/>
<proteinExistence type="inferred from homology"/>
<keyword evidence="5" id="KW-1185">Reference proteome</keyword>
<dbReference type="STRING" id="946362.F2UPY6"/>
<dbReference type="PANTHER" id="PTHR24291:SF201">
    <property type="entry name" value="CYTOCHROME P450, FAMILY 4, SUBFAMILY B, POLYPEPTIDE 7"/>
    <property type="match status" value="1"/>
</dbReference>
<comment type="similarity">
    <text evidence="1">Belongs to the cytochrome P450 family.</text>
</comment>
<dbReference type="GO" id="GO:0004497">
    <property type="term" value="F:monooxygenase activity"/>
    <property type="evidence" value="ECO:0007669"/>
    <property type="project" value="InterPro"/>
</dbReference>
<evidence type="ECO:0008006" key="6">
    <source>
        <dbReference type="Google" id="ProtNLM"/>
    </source>
</evidence>